<dbReference type="KEGG" id="ehx:EMIHUDRAFT_219081"/>
<dbReference type="GeneID" id="17258451"/>
<proteinExistence type="predicted"/>
<sequence length="365" mass="40624">MNWSLGTLPLFGMLHRALALTVLLFVCESCGWLHSTAPSIRVWDGCFAARELDLVRAACAQRGHSFTSVYDRRPEDGPCRGGRTIIEAALNSLLDELDDDSRFVEFWYRDQWKPIDPHRDVDEALCRRIRLGPDGYGHQRCPHWGHVLYLDVASCVRAPTCIFDEDVGDALPRNDGKAPRPSTLYSVPATSNRLLRFDGAALHSVPYPTLAYLGDEQPVDEGRRAVLLFNTWDEPPLLPSADDEPARNAIEAFASLGNPLPRWCLPRDQWRDNPVASVSAPDAHESTLLSLPLLGDMCRRGCEPESIALRAPSRATRAALLSDREVHAIPLSCDFGAAESAEAAKPLETDNIFIHELEPMFFESE</sequence>
<reference evidence="3" key="1">
    <citation type="journal article" date="2013" name="Nature">
        <title>Pan genome of the phytoplankton Emiliania underpins its global distribution.</title>
        <authorList>
            <person name="Read B.A."/>
            <person name="Kegel J."/>
            <person name="Klute M.J."/>
            <person name="Kuo A."/>
            <person name="Lefebvre S.C."/>
            <person name="Maumus F."/>
            <person name="Mayer C."/>
            <person name="Miller J."/>
            <person name="Monier A."/>
            <person name="Salamov A."/>
            <person name="Young J."/>
            <person name="Aguilar M."/>
            <person name="Claverie J.M."/>
            <person name="Frickenhaus S."/>
            <person name="Gonzalez K."/>
            <person name="Herman E.K."/>
            <person name="Lin Y.C."/>
            <person name="Napier J."/>
            <person name="Ogata H."/>
            <person name="Sarno A.F."/>
            <person name="Shmutz J."/>
            <person name="Schroeder D."/>
            <person name="de Vargas C."/>
            <person name="Verret F."/>
            <person name="von Dassow P."/>
            <person name="Valentin K."/>
            <person name="Van de Peer Y."/>
            <person name="Wheeler G."/>
            <person name="Dacks J.B."/>
            <person name="Delwiche C.F."/>
            <person name="Dyhrman S.T."/>
            <person name="Glockner G."/>
            <person name="John U."/>
            <person name="Richards T."/>
            <person name="Worden A.Z."/>
            <person name="Zhang X."/>
            <person name="Grigoriev I.V."/>
            <person name="Allen A.E."/>
            <person name="Bidle K."/>
            <person name="Borodovsky M."/>
            <person name="Bowler C."/>
            <person name="Brownlee C."/>
            <person name="Cock J.M."/>
            <person name="Elias M."/>
            <person name="Gladyshev V.N."/>
            <person name="Groth M."/>
            <person name="Guda C."/>
            <person name="Hadaegh A."/>
            <person name="Iglesias-Rodriguez M.D."/>
            <person name="Jenkins J."/>
            <person name="Jones B.M."/>
            <person name="Lawson T."/>
            <person name="Leese F."/>
            <person name="Lindquist E."/>
            <person name="Lobanov A."/>
            <person name="Lomsadze A."/>
            <person name="Malik S.B."/>
            <person name="Marsh M.E."/>
            <person name="Mackinder L."/>
            <person name="Mock T."/>
            <person name="Mueller-Roeber B."/>
            <person name="Pagarete A."/>
            <person name="Parker M."/>
            <person name="Probert I."/>
            <person name="Quesneville H."/>
            <person name="Raines C."/>
            <person name="Rensing S.A."/>
            <person name="Riano-Pachon D.M."/>
            <person name="Richier S."/>
            <person name="Rokitta S."/>
            <person name="Shiraiwa Y."/>
            <person name="Soanes D.M."/>
            <person name="van der Giezen M."/>
            <person name="Wahlund T.M."/>
            <person name="Williams B."/>
            <person name="Wilson W."/>
            <person name="Wolfe G."/>
            <person name="Wurch L.L."/>
        </authorList>
    </citation>
    <scope>NUCLEOTIDE SEQUENCE</scope>
</reference>
<reference evidence="2" key="2">
    <citation type="submission" date="2024-10" db="UniProtKB">
        <authorList>
            <consortium name="EnsemblProtists"/>
        </authorList>
    </citation>
    <scope>IDENTIFICATION</scope>
</reference>
<dbReference type="RefSeq" id="XP_005764730.1">
    <property type="nucleotide sequence ID" value="XM_005764673.1"/>
</dbReference>
<protein>
    <recommendedName>
        <fullName evidence="4">Secreted protein</fullName>
    </recommendedName>
</protein>
<evidence type="ECO:0000256" key="1">
    <source>
        <dbReference type="SAM" id="SignalP"/>
    </source>
</evidence>
<accession>A0A0D3I5N3</accession>
<dbReference type="OMA" id="REVHAIP"/>
<dbReference type="AlphaFoldDB" id="A0A0D3I5N3"/>
<dbReference type="GeneID" id="17252671"/>
<feature type="chain" id="PRO_5044053461" description="Secreted protein" evidence="1">
    <location>
        <begin position="20"/>
        <end position="365"/>
    </location>
</feature>
<dbReference type="RefSeq" id="XP_005758997.1">
    <property type="nucleotide sequence ID" value="XM_005758940.1"/>
</dbReference>
<evidence type="ECO:0000313" key="2">
    <source>
        <dbReference type="EnsemblProtists" id="EOD06568"/>
    </source>
</evidence>
<name>A0A0D3I5N3_EMIH1</name>
<keyword evidence="1" id="KW-0732">Signal</keyword>
<dbReference type="HOGENOM" id="CLU_701131_0_0_1"/>
<dbReference type="Proteomes" id="UP000013827">
    <property type="component" value="Unassembled WGS sequence"/>
</dbReference>
<dbReference type="KEGG" id="ehx:EMIHUDRAFT_247482"/>
<feature type="signal peptide" evidence="1">
    <location>
        <begin position="1"/>
        <end position="19"/>
    </location>
</feature>
<dbReference type="EnsemblProtists" id="EOD06568">
    <property type="protein sequence ID" value="EOD06568"/>
    <property type="gene ID" value="EMIHUDRAFT_219081"/>
</dbReference>
<evidence type="ECO:0008006" key="4">
    <source>
        <dbReference type="Google" id="ProtNLM"/>
    </source>
</evidence>
<organism evidence="2 3">
    <name type="scientific">Emiliania huxleyi (strain CCMP1516)</name>
    <dbReference type="NCBI Taxonomy" id="280463"/>
    <lineage>
        <taxon>Eukaryota</taxon>
        <taxon>Haptista</taxon>
        <taxon>Haptophyta</taxon>
        <taxon>Prymnesiophyceae</taxon>
        <taxon>Isochrysidales</taxon>
        <taxon>Noelaerhabdaceae</taxon>
        <taxon>Emiliania</taxon>
    </lineage>
</organism>
<evidence type="ECO:0000313" key="3">
    <source>
        <dbReference type="Proteomes" id="UP000013827"/>
    </source>
</evidence>
<keyword evidence="3" id="KW-1185">Reference proteome</keyword>
<dbReference type="PaxDb" id="2903-EOD06568"/>
<dbReference type="EnsemblProtists" id="EOD12301">
    <property type="protein sequence ID" value="EOD12301"/>
    <property type="gene ID" value="EMIHUDRAFT_247482"/>
</dbReference>